<dbReference type="Proteomes" id="UP001472677">
    <property type="component" value="Unassembled WGS sequence"/>
</dbReference>
<dbReference type="PANTHER" id="PTHR31972">
    <property type="entry name" value="EXPRESSED PROTEIN"/>
    <property type="match status" value="1"/>
</dbReference>
<reference evidence="1 2" key="1">
    <citation type="journal article" date="2024" name="G3 (Bethesda)">
        <title>Genome assembly of Hibiscus sabdariffa L. provides insights into metabolisms of medicinal natural products.</title>
        <authorList>
            <person name="Kim T."/>
        </authorList>
    </citation>
    <scope>NUCLEOTIDE SEQUENCE [LARGE SCALE GENOMIC DNA]</scope>
    <source>
        <strain evidence="1">TK-2024</strain>
        <tissue evidence="1">Old leaves</tissue>
    </source>
</reference>
<protein>
    <recommendedName>
        <fullName evidence="3">DUF868 domain-containing protein</fullName>
    </recommendedName>
</protein>
<accession>A0ABR2DNV8</accession>
<dbReference type="EMBL" id="JBBPBM010000024">
    <property type="protein sequence ID" value="KAK8542089.1"/>
    <property type="molecule type" value="Genomic_DNA"/>
</dbReference>
<comment type="caution">
    <text evidence="1">The sequence shown here is derived from an EMBL/GenBank/DDBJ whole genome shotgun (WGS) entry which is preliminary data.</text>
</comment>
<dbReference type="PANTHER" id="PTHR31972:SF16">
    <property type="entry name" value="FAMILY PROTEIN, PUTATIVE (DUF868)-RELATED"/>
    <property type="match status" value="1"/>
</dbReference>
<sequence>MRSIASCYNEHAIKVSDSYCSGPSNQTCLSPNLAPSTPNTVKCTYKAKIPSQGHILITLTWCNNRLGHRLTIEVGETESKLNPNSHRITKSKGSKTFKARSTEIEVIWDVSHARYINGPEPSSGFSVVVLFDSQPCLSLGDKNRIIERQSPTTPKFSLVSRIEVFAGSATSVYSTKAQFSYEGLAHDILIKCNEEAAGKQKGLRNPELTVTIDDKKMFTVKRLRWNFRGNQIIFLDGLLIDMMWDLHDWLFNQTSGCAVFMFRTRSGLDCRLWLEEKNSMFEQHRVKERDEFSLVICASRTWNLASAAIAMIDEDM</sequence>
<evidence type="ECO:0000313" key="2">
    <source>
        <dbReference type="Proteomes" id="UP001472677"/>
    </source>
</evidence>
<evidence type="ECO:0008006" key="3">
    <source>
        <dbReference type="Google" id="ProtNLM"/>
    </source>
</evidence>
<gene>
    <name evidence="1" type="ORF">V6N12_014693</name>
</gene>
<proteinExistence type="predicted"/>
<dbReference type="InterPro" id="IPR008586">
    <property type="entry name" value="DUF868_pln"/>
</dbReference>
<organism evidence="1 2">
    <name type="scientific">Hibiscus sabdariffa</name>
    <name type="common">roselle</name>
    <dbReference type="NCBI Taxonomy" id="183260"/>
    <lineage>
        <taxon>Eukaryota</taxon>
        <taxon>Viridiplantae</taxon>
        <taxon>Streptophyta</taxon>
        <taxon>Embryophyta</taxon>
        <taxon>Tracheophyta</taxon>
        <taxon>Spermatophyta</taxon>
        <taxon>Magnoliopsida</taxon>
        <taxon>eudicotyledons</taxon>
        <taxon>Gunneridae</taxon>
        <taxon>Pentapetalae</taxon>
        <taxon>rosids</taxon>
        <taxon>malvids</taxon>
        <taxon>Malvales</taxon>
        <taxon>Malvaceae</taxon>
        <taxon>Malvoideae</taxon>
        <taxon>Hibiscus</taxon>
    </lineage>
</organism>
<dbReference type="Pfam" id="PF05910">
    <property type="entry name" value="DUF868"/>
    <property type="match status" value="1"/>
</dbReference>
<name>A0ABR2DNV8_9ROSI</name>
<keyword evidence="2" id="KW-1185">Reference proteome</keyword>
<evidence type="ECO:0000313" key="1">
    <source>
        <dbReference type="EMBL" id="KAK8542089.1"/>
    </source>
</evidence>